<dbReference type="Gene3D" id="3.40.190.10">
    <property type="entry name" value="Periplasmic binding protein-like II"/>
    <property type="match status" value="2"/>
</dbReference>
<name>A0A923HXJ0_9BURK</name>
<dbReference type="FunFam" id="1.10.10.10:FF:000001">
    <property type="entry name" value="LysR family transcriptional regulator"/>
    <property type="match status" value="1"/>
</dbReference>
<evidence type="ECO:0000256" key="4">
    <source>
        <dbReference type="ARBA" id="ARBA00023163"/>
    </source>
</evidence>
<dbReference type="PRINTS" id="PR00039">
    <property type="entry name" value="HTHLYSR"/>
</dbReference>
<keyword evidence="2" id="KW-0805">Transcription regulation</keyword>
<dbReference type="Proteomes" id="UP000612361">
    <property type="component" value="Unassembled WGS sequence"/>
</dbReference>
<dbReference type="PROSITE" id="PS50931">
    <property type="entry name" value="HTH_LYSR"/>
    <property type="match status" value="1"/>
</dbReference>
<evidence type="ECO:0000256" key="2">
    <source>
        <dbReference type="ARBA" id="ARBA00023015"/>
    </source>
</evidence>
<evidence type="ECO:0000313" key="7">
    <source>
        <dbReference type="Proteomes" id="UP000612361"/>
    </source>
</evidence>
<dbReference type="RefSeq" id="WP_186879644.1">
    <property type="nucleotide sequence ID" value="NZ_JACOGG010000001.1"/>
</dbReference>
<feature type="domain" description="HTH lysR-type" evidence="5">
    <location>
        <begin position="1"/>
        <end position="58"/>
    </location>
</feature>
<comment type="caution">
    <text evidence="6">The sequence shown here is derived from an EMBL/GenBank/DDBJ whole genome shotgun (WGS) entry which is preliminary data.</text>
</comment>
<keyword evidence="4" id="KW-0804">Transcription</keyword>
<evidence type="ECO:0000256" key="3">
    <source>
        <dbReference type="ARBA" id="ARBA00023125"/>
    </source>
</evidence>
<dbReference type="CDD" id="cd05466">
    <property type="entry name" value="PBP2_LTTR_substrate"/>
    <property type="match status" value="1"/>
</dbReference>
<evidence type="ECO:0000313" key="6">
    <source>
        <dbReference type="EMBL" id="MBC3934019.1"/>
    </source>
</evidence>
<dbReference type="GO" id="GO:0003700">
    <property type="term" value="F:DNA-binding transcription factor activity"/>
    <property type="evidence" value="ECO:0007669"/>
    <property type="project" value="InterPro"/>
</dbReference>
<dbReference type="EMBL" id="JACOGG010000001">
    <property type="protein sequence ID" value="MBC3934019.1"/>
    <property type="molecule type" value="Genomic_DNA"/>
</dbReference>
<comment type="similarity">
    <text evidence="1">Belongs to the LysR transcriptional regulatory family.</text>
</comment>
<proteinExistence type="inferred from homology"/>
<dbReference type="GO" id="GO:0000976">
    <property type="term" value="F:transcription cis-regulatory region binding"/>
    <property type="evidence" value="ECO:0007669"/>
    <property type="project" value="TreeGrafter"/>
</dbReference>
<dbReference type="Pfam" id="PF00126">
    <property type="entry name" value="HTH_1"/>
    <property type="match status" value="1"/>
</dbReference>
<keyword evidence="7" id="KW-1185">Reference proteome</keyword>
<dbReference type="InterPro" id="IPR000847">
    <property type="entry name" value="LysR_HTH_N"/>
</dbReference>
<dbReference type="PANTHER" id="PTHR30126:SF40">
    <property type="entry name" value="HTH-TYPE TRANSCRIPTIONAL REGULATOR GLTR"/>
    <property type="match status" value="1"/>
</dbReference>
<dbReference type="SUPFAM" id="SSF53850">
    <property type="entry name" value="Periplasmic binding protein-like II"/>
    <property type="match status" value="1"/>
</dbReference>
<dbReference type="InterPro" id="IPR036390">
    <property type="entry name" value="WH_DNA-bd_sf"/>
</dbReference>
<dbReference type="SUPFAM" id="SSF46785">
    <property type="entry name" value="Winged helix' DNA-binding domain"/>
    <property type="match status" value="1"/>
</dbReference>
<dbReference type="PANTHER" id="PTHR30126">
    <property type="entry name" value="HTH-TYPE TRANSCRIPTIONAL REGULATOR"/>
    <property type="match status" value="1"/>
</dbReference>
<dbReference type="InterPro" id="IPR005119">
    <property type="entry name" value="LysR_subst-bd"/>
</dbReference>
<dbReference type="AlphaFoldDB" id="A0A923HXJ0"/>
<organism evidence="6 7">
    <name type="scientific">Undibacterium rugosum</name>
    <dbReference type="NCBI Taxonomy" id="2762291"/>
    <lineage>
        <taxon>Bacteria</taxon>
        <taxon>Pseudomonadati</taxon>
        <taxon>Pseudomonadota</taxon>
        <taxon>Betaproteobacteria</taxon>
        <taxon>Burkholderiales</taxon>
        <taxon>Oxalobacteraceae</taxon>
        <taxon>Undibacterium</taxon>
    </lineage>
</organism>
<reference evidence="6" key="1">
    <citation type="submission" date="2020-08" db="EMBL/GenBank/DDBJ databases">
        <title>Novel species isolated from subtropical streams in China.</title>
        <authorList>
            <person name="Lu H."/>
        </authorList>
    </citation>
    <scope>NUCLEOTIDE SEQUENCE</scope>
    <source>
        <strain evidence="6">CY7W</strain>
    </source>
</reference>
<dbReference type="InterPro" id="IPR036388">
    <property type="entry name" value="WH-like_DNA-bd_sf"/>
</dbReference>
<dbReference type="Gene3D" id="1.10.10.10">
    <property type="entry name" value="Winged helix-like DNA-binding domain superfamily/Winged helix DNA-binding domain"/>
    <property type="match status" value="1"/>
</dbReference>
<sequence length="303" mass="33355">MDFTQLRAFVMVAREGNLTRAAERLHLTQPAVSLQLKALQENLSLQLFSRSAGGMVLTNDGAKLLPYAERVLAATAEFRQAFASLHSTISGELAIGTILDPEFTRLGLFLKRLMETYPQLSTKLRQGMSGSVLQQIRQGDLDVGFYLGQVPQDTKNPLHSISLTPFTYRVVAPSGWQSRVQGKSWEQLAQLPWIWTPPESAHHRLLTPIFAACGQLPRQVALVDQEPSMLDLVKSGVGLSLIRDSIAIREAHAHGLVIADAVSVNSELSFVCSAKRQHEAMIAASFTLIGQCWQLDSRESLAL</sequence>
<accession>A0A923HXJ0</accession>
<evidence type="ECO:0000259" key="5">
    <source>
        <dbReference type="PROSITE" id="PS50931"/>
    </source>
</evidence>
<evidence type="ECO:0000256" key="1">
    <source>
        <dbReference type="ARBA" id="ARBA00009437"/>
    </source>
</evidence>
<gene>
    <name evidence="6" type="ORF">H8K47_01480</name>
</gene>
<protein>
    <submittedName>
        <fullName evidence="6">LysR family transcriptional regulator</fullName>
    </submittedName>
</protein>
<keyword evidence="3" id="KW-0238">DNA-binding</keyword>
<dbReference type="Pfam" id="PF03466">
    <property type="entry name" value="LysR_substrate"/>
    <property type="match status" value="1"/>
</dbReference>